<dbReference type="EMBL" id="MT375587">
    <property type="protein sequence ID" value="QOL09972.1"/>
    <property type="molecule type" value="mRNA"/>
</dbReference>
<gene>
    <name evidence="2" type="primary">CruIII-4</name>
</gene>
<proteinExistence type="evidence at transcript level"/>
<reference evidence="2" key="1">
    <citation type="journal article" date="2020" name="Mar. Drugs">
        <title>Molecular and Functional Diversity of Crustin-Like Genes in the Shrimp Litopenaeus vannamei.</title>
        <authorList>
            <person name="Li S."/>
            <person name="Lv X."/>
            <person name="Yu Y."/>
            <person name="Zhang X."/>
            <person name="Li F."/>
        </authorList>
    </citation>
    <scope>NUCLEOTIDE SEQUENCE</scope>
    <source>
        <tissue evidence="2">Epidermis</tissue>
    </source>
</reference>
<feature type="signal peptide" evidence="1">
    <location>
        <begin position="1"/>
        <end position="18"/>
    </location>
</feature>
<feature type="chain" id="PRO_5029809109" evidence="1">
    <location>
        <begin position="19"/>
        <end position="91"/>
    </location>
</feature>
<accession>A0A7L9R3N3</accession>
<keyword evidence="1" id="KW-0732">Signal</keyword>
<evidence type="ECO:0000256" key="1">
    <source>
        <dbReference type="SAM" id="SignalP"/>
    </source>
</evidence>
<dbReference type="AlphaFoldDB" id="A0A7L9R3N3"/>
<sequence length="91" mass="9888">MKIAFWTWILAAVVAAAAEDSGEGEAGVWSEISGVWVGNPVRHSCPRALPPCTFIPSYKPICYSARQCQKGELCCWDRCLGHRTCVEGAST</sequence>
<protein>
    <submittedName>
        <fullName evidence="2">Type III crustin cruIII-4</fullName>
    </submittedName>
</protein>
<organism evidence="2">
    <name type="scientific">Penaeus vannamei</name>
    <name type="common">Whiteleg shrimp</name>
    <name type="synonym">Litopenaeus vannamei</name>
    <dbReference type="NCBI Taxonomy" id="6689"/>
    <lineage>
        <taxon>Eukaryota</taxon>
        <taxon>Metazoa</taxon>
        <taxon>Ecdysozoa</taxon>
        <taxon>Arthropoda</taxon>
        <taxon>Crustacea</taxon>
        <taxon>Multicrustacea</taxon>
        <taxon>Malacostraca</taxon>
        <taxon>Eumalacostraca</taxon>
        <taxon>Eucarida</taxon>
        <taxon>Decapoda</taxon>
        <taxon>Dendrobranchiata</taxon>
        <taxon>Penaeoidea</taxon>
        <taxon>Penaeidae</taxon>
        <taxon>Penaeus</taxon>
    </lineage>
</organism>
<name>A0A7L9R3N3_PENVA</name>
<evidence type="ECO:0000313" key="2">
    <source>
        <dbReference type="EMBL" id="QOL09972.1"/>
    </source>
</evidence>